<dbReference type="Gene3D" id="3.30.1740.10">
    <property type="entry name" value="Zinc finger, PARP-type"/>
    <property type="match status" value="2"/>
</dbReference>
<keyword evidence="9" id="KW-1185">Reference proteome</keyword>
<evidence type="ECO:0000256" key="6">
    <source>
        <dbReference type="SAM" id="MobiDB-lite"/>
    </source>
</evidence>
<feature type="region of interest" description="Disordered" evidence="6">
    <location>
        <begin position="182"/>
        <end position="209"/>
    </location>
</feature>
<feature type="domain" description="PARP-type" evidence="7">
    <location>
        <begin position="101"/>
        <end position="188"/>
    </location>
</feature>
<evidence type="ECO:0000313" key="8">
    <source>
        <dbReference type="EMBL" id="RWS00255.1"/>
    </source>
</evidence>
<evidence type="ECO:0000259" key="7">
    <source>
        <dbReference type="PROSITE" id="PS50064"/>
    </source>
</evidence>
<dbReference type="InterPro" id="IPR036957">
    <property type="entry name" value="Znf_PARP_sf"/>
</dbReference>
<dbReference type="OrthoDB" id="429950at2759"/>
<feature type="compositionally biased region" description="Basic and acidic residues" evidence="6">
    <location>
        <begin position="194"/>
        <end position="209"/>
    </location>
</feature>
<dbReference type="EMBL" id="NCKU01011931">
    <property type="protein sequence ID" value="RWS00255.1"/>
    <property type="molecule type" value="Genomic_DNA"/>
</dbReference>
<gene>
    <name evidence="8" type="ORF">B4U79_02091</name>
</gene>
<name>A0A443QB34_9ACAR</name>
<evidence type="ECO:0000313" key="9">
    <source>
        <dbReference type="Proteomes" id="UP000285301"/>
    </source>
</evidence>
<accession>A0A443QB34</accession>
<dbReference type="PROSITE" id="PS50064">
    <property type="entry name" value="ZF_PARP_2"/>
    <property type="match status" value="2"/>
</dbReference>
<dbReference type="InterPro" id="IPR001510">
    <property type="entry name" value="Znf_PARP"/>
</dbReference>
<dbReference type="PANTHER" id="PTHR12083">
    <property type="entry name" value="BIFUNCTIONAL POLYNUCLEOTIDE PHOSPHATASE/KINASE"/>
    <property type="match status" value="1"/>
</dbReference>
<dbReference type="Pfam" id="PF00645">
    <property type="entry name" value="zf-PARP"/>
    <property type="match status" value="2"/>
</dbReference>
<dbReference type="STRING" id="1965070.A0A443QB34"/>
<feature type="non-terminal residue" evidence="8">
    <location>
        <position position="247"/>
    </location>
</feature>
<dbReference type="GO" id="GO:0003690">
    <property type="term" value="F:double-stranded DNA binding"/>
    <property type="evidence" value="ECO:0007669"/>
    <property type="project" value="TreeGrafter"/>
</dbReference>
<proteinExistence type="predicted"/>
<dbReference type="GO" id="GO:0046404">
    <property type="term" value="F:ATP-dependent polydeoxyribonucleotide 5'-hydroxyl-kinase activity"/>
    <property type="evidence" value="ECO:0007669"/>
    <property type="project" value="TreeGrafter"/>
</dbReference>
<feature type="domain" description="PARP-type" evidence="7">
    <location>
        <begin position="12"/>
        <end position="94"/>
    </location>
</feature>
<comment type="subcellular location">
    <subcellularLocation>
        <location evidence="1">Nucleus</location>
    </subcellularLocation>
</comment>
<keyword evidence="3" id="KW-0863">Zinc-finger</keyword>
<dbReference type="GO" id="GO:0008270">
    <property type="term" value="F:zinc ion binding"/>
    <property type="evidence" value="ECO:0007669"/>
    <property type="project" value="UniProtKB-KW"/>
</dbReference>
<dbReference type="Proteomes" id="UP000285301">
    <property type="component" value="Unassembled WGS sequence"/>
</dbReference>
<keyword evidence="2" id="KW-0479">Metal-binding</keyword>
<organism evidence="8 9">
    <name type="scientific">Dinothrombium tinctorium</name>
    <dbReference type="NCBI Taxonomy" id="1965070"/>
    <lineage>
        <taxon>Eukaryota</taxon>
        <taxon>Metazoa</taxon>
        <taxon>Ecdysozoa</taxon>
        <taxon>Arthropoda</taxon>
        <taxon>Chelicerata</taxon>
        <taxon>Arachnida</taxon>
        <taxon>Acari</taxon>
        <taxon>Acariformes</taxon>
        <taxon>Trombidiformes</taxon>
        <taxon>Prostigmata</taxon>
        <taxon>Anystina</taxon>
        <taxon>Parasitengona</taxon>
        <taxon>Trombidioidea</taxon>
        <taxon>Trombidiidae</taxon>
        <taxon>Dinothrombium</taxon>
    </lineage>
</organism>
<dbReference type="PANTHER" id="PTHR12083:SF9">
    <property type="entry name" value="BIFUNCTIONAL POLYNUCLEOTIDE PHOSPHATASE_KINASE"/>
    <property type="match status" value="1"/>
</dbReference>
<protein>
    <submittedName>
        <fullName evidence="8">PolyA polymerase-like protein</fullName>
    </submittedName>
</protein>
<dbReference type="PROSITE" id="PS00347">
    <property type="entry name" value="ZF_PARP_1"/>
    <property type="match status" value="2"/>
</dbReference>
<dbReference type="Gene3D" id="1.10.20.130">
    <property type="match status" value="1"/>
</dbReference>
<dbReference type="GO" id="GO:0005634">
    <property type="term" value="C:nucleus"/>
    <property type="evidence" value="ECO:0007669"/>
    <property type="project" value="UniProtKB-SubCell"/>
</dbReference>
<reference evidence="8 9" key="1">
    <citation type="journal article" date="2018" name="Gigascience">
        <title>Genomes of trombidid mites reveal novel predicted allergens and laterally-transferred genes associated with secondary metabolism.</title>
        <authorList>
            <person name="Dong X."/>
            <person name="Chaisiri K."/>
            <person name="Xia D."/>
            <person name="Armstrong S.D."/>
            <person name="Fang Y."/>
            <person name="Donnelly M.J."/>
            <person name="Kadowaki T."/>
            <person name="McGarry J.W."/>
            <person name="Darby A.C."/>
            <person name="Makepeace B.L."/>
        </authorList>
    </citation>
    <scope>NUCLEOTIDE SEQUENCE [LARGE SCALE GENOMIC DNA]</scope>
    <source>
        <strain evidence="8">UoL-WK</strain>
    </source>
</reference>
<sequence>MKPFDFRVEHRYYAEYSKSSRSACKKCKSNIDKGELRLAIMVQNRFSDRQQPDWHHFDCFFKTYHPPSTADIGHFNNLKFDDQKKIESMIETQPANNASDFSVEYAKSGKSKCKLCEELIPKNEVRISKLDAEADMGYGPVKRWFHVDCFVSSRNELEFQLSGDKIPDYSMLEDKDQKMIRNKLPSLSRKHKAQKENGSEAAKRPKDDDEIALKKQSDLLYNHISEIEKMKRTDIVRLLEYNNQHVP</sequence>
<keyword evidence="5" id="KW-0539">Nucleus</keyword>
<evidence type="ECO:0000256" key="4">
    <source>
        <dbReference type="ARBA" id="ARBA00022833"/>
    </source>
</evidence>
<dbReference type="GO" id="GO:0046403">
    <property type="term" value="F:polynucleotide 3'-phosphatase activity"/>
    <property type="evidence" value="ECO:0007669"/>
    <property type="project" value="TreeGrafter"/>
</dbReference>
<evidence type="ECO:0000256" key="3">
    <source>
        <dbReference type="ARBA" id="ARBA00022771"/>
    </source>
</evidence>
<dbReference type="Pfam" id="PF21728">
    <property type="entry name" value="PADR1_N"/>
    <property type="match status" value="1"/>
</dbReference>
<dbReference type="AlphaFoldDB" id="A0A443QB34"/>
<comment type="caution">
    <text evidence="8">The sequence shown here is derived from an EMBL/GenBank/DDBJ whole genome shotgun (WGS) entry which is preliminary data.</text>
</comment>
<dbReference type="GO" id="GO:0006281">
    <property type="term" value="P:DNA repair"/>
    <property type="evidence" value="ECO:0007669"/>
    <property type="project" value="TreeGrafter"/>
</dbReference>
<evidence type="ECO:0000256" key="5">
    <source>
        <dbReference type="ARBA" id="ARBA00023242"/>
    </source>
</evidence>
<evidence type="ECO:0000256" key="2">
    <source>
        <dbReference type="ARBA" id="ARBA00022723"/>
    </source>
</evidence>
<dbReference type="SMART" id="SM01336">
    <property type="entry name" value="zf-PARP"/>
    <property type="match status" value="2"/>
</dbReference>
<dbReference type="SUPFAM" id="SSF57716">
    <property type="entry name" value="Glucocorticoid receptor-like (DNA-binding domain)"/>
    <property type="match status" value="2"/>
</dbReference>
<dbReference type="InterPro" id="IPR049296">
    <property type="entry name" value="PARP1-like_PADR1_N"/>
</dbReference>
<evidence type="ECO:0000256" key="1">
    <source>
        <dbReference type="ARBA" id="ARBA00004123"/>
    </source>
</evidence>
<keyword evidence="4" id="KW-0862">Zinc</keyword>